<organism evidence="3 4">
    <name type="scientific">Triparma strigata</name>
    <dbReference type="NCBI Taxonomy" id="1606541"/>
    <lineage>
        <taxon>Eukaryota</taxon>
        <taxon>Sar</taxon>
        <taxon>Stramenopiles</taxon>
        <taxon>Ochrophyta</taxon>
        <taxon>Bolidophyceae</taxon>
        <taxon>Parmales</taxon>
        <taxon>Triparmaceae</taxon>
        <taxon>Triparma</taxon>
    </lineage>
</organism>
<accession>A0A9W7DUK3</accession>
<reference evidence="4" key="1">
    <citation type="journal article" date="2023" name="Commun. Biol.">
        <title>Genome analysis of Parmales, the sister group of diatoms, reveals the evolutionary specialization of diatoms from phago-mixotrophs to photoautotrophs.</title>
        <authorList>
            <person name="Ban H."/>
            <person name="Sato S."/>
            <person name="Yoshikawa S."/>
            <person name="Yamada K."/>
            <person name="Nakamura Y."/>
            <person name="Ichinomiya M."/>
            <person name="Sato N."/>
            <person name="Blanc-Mathieu R."/>
            <person name="Endo H."/>
            <person name="Kuwata A."/>
            <person name="Ogata H."/>
        </authorList>
    </citation>
    <scope>NUCLEOTIDE SEQUENCE [LARGE SCALE GENOMIC DNA]</scope>
    <source>
        <strain evidence="4">NIES 3701</strain>
    </source>
</reference>
<dbReference type="EMBL" id="BRXY01000042">
    <property type="protein sequence ID" value="GMH56869.1"/>
    <property type="molecule type" value="Genomic_DNA"/>
</dbReference>
<comment type="caution">
    <text evidence="3">The sequence shown here is derived from an EMBL/GenBank/DDBJ whole genome shotgun (WGS) entry which is preliminary data.</text>
</comment>
<keyword evidence="4" id="KW-1185">Reference proteome</keyword>
<keyword evidence="2" id="KW-1133">Transmembrane helix</keyword>
<keyword evidence="2" id="KW-0812">Transmembrane</keyword>
<feature type="transmembrane region" description="Helical" evidence="2">
    <location>
        <begin position="134"/>
        <end position="153"/>
    </location>
</feature>
<feature type="compositionally biased region" description="Low complexity" evidence="1">
    <location>
        <begin position="28"/>
        <end position="44"/>
    </location>
</feature>
<evidence type="ECO:0000256" key="1">
    <source>
        <dbReference type="SAM" id="MobiDB-lite"/>
    </source>
</evidence>
<evidence type="ECO:0000313" key="4">
    <source>
        <dbReference type="Proteomes" id="UP001165085"/>
    </source>
</evidence>
<dbReference type="Proteomes" id="UP001165085">
    <property type="component" value="Unassembled WGS sequence"/>
</dbReference>
<sequence>MNDQNPTAGSHTEEVVGAGAICSSPTLVPTDTTTTDPIVTDPIVNETPPQQPLPRTTSRPDTPEDEETNTPIEDAPPQPPEIDTHIIECHSFYSVLMFIVSSIQPILYLHAYFTQLGSDEESSQTYGLKKFEEFWGWTVAPLTGAAIMVSLFLKPRRNDGKHLTFLFQL</sequence>
<feature type="region of interest" description="Disordered" evidence="1">
    <location>
        <begin position="1"/>
        <end position="79"/>
    </location>
</feature>
<gene>
    <name evidence="3" type="ORF">TrST_g14081</name>
</gene>
<keyword evidence="2" id="KW-0472">Membrane</keyword>
<evidence type="ECO:0000256" key="2">
    <source>
        <dbReference type="SAM" id="Phobius"/>
    </source>
</evidence>
<protein>
    <submittedName>
        <fullName evidence="3">Uncharacterized protein</fullName>
    </submittedName>
</protein>
<feature type="compositionally biased region" description="Polar residues" evidence="1">
    <location>
        <begin position="1"/>
        <end position="10"/>
    </location>
</feature>
<feature type="transmembrane region" description="Helical" evidence="2">
    <location>
        <begin position="92"/>
        <end position="114"/>
    </location>
</feature>
<dbReference type="AlphaFoldDB" id="A0A9W7DUK3"/>
<proteinExistence type="predicted"/>
<evidence type="ECO:0000313" key="3">
    <source>
        <dbReference type="EMBL" id="GMH56869.1"/>
    </source>
</evidence>
<name>A0A9W7DUK3_9STRA</name>